<dbReference type="NCBIfam" id="TIGR03016">
    <property type="entry name" value="pepcterm_hypo_1"/>
    <property type="match status" value="1"/>
</dbReference>
<sequence length="518" mass="55278">MDTDMAMAIDLVAAGHGPAGLRRHALAAAAALLLSSGTQAAEWTFTPSLNVSETYTDNVNLQPQAKSDFVTMVTPSLGIKAKGPNLVVNADYGLQEIYYGNHNAGSSLTNQLHADAKAKLIDNLLFLDSAASITQQNISAFGAQAVDNTNGNGNRTSVRTTHVSPYLSRKFGSDASGELRYTRDSVSASSGGLSNSHTDTLSLRADSGPAFQTLGWGLQYSDQTTSYTSQNNVELQNILGRLTYLLAPRFRLVGTLGYDRNDYSVASNSTSGYSWSGGFEWKVSQRTSLNAAVGHKYYGSTFSLSAATRSRVANWMLGYAEDVTTTPAQFAQPTTVNTATFLSQLLSSSITDPTARAAAVAQLIQDGNLPSTLTSSVNSFTNTVFLQKQLQASVMLSSPKTTLLLSVFDTRREPLSDNSLGSLLGPANDKTEQIGASAVLSRRLTSLTRANASLVATRVKSLTSGRVDNTQTLRVGVSKQLSSKVRGTVELRRNQGQSTQAGVDYRENAIGAYLNMQL</sequence>
<name>A0A2D0B6N1_9BURK</name>
<reference evidence="3 4" key="1">
    <citation type="submission" date="2017-06" db="EMBL/GenBank/DDBJ databases">
        <title>Herbaspirillum phytohormonus sp. nov., isolated from the root nodule of Robinia pseudoacacia in lead-zinc mine.</title>
        <authorList>
            <person name="Fan M."/>
            <person name="Lin Y."/>
        </authorList>
    </citation>
    <scope>NUCLEOTIDE SEQUENCE [LARGE SCALE GENOMIC DNA]</scope>
    <source>
        <strain evidence="3 4">HZ10</strain>
    </source>
</reference>
<dbReference type="Proteomes" id="UP000197596">
    <property type="component" value="Unassembled WGS sequence"/>
</dbReference>
<protein>
    <submittedName>
        <fullName evidence="3">TIGR03016 family PEP-CTERM system-associated outer membrane protein</fullName>
    </submittedName>
</protein>
<dbReference type="GO" id="GO:0009279">
    <property type="term" value="C:cell outer membrane"/>
    <property type="evidence" value="ECO:0007669"/>
    <property type="project" value="UniProtKB-SubCell"/>
</dbReference>
<gene>
    <name evidence="3" type="ORF">CEJ42_08185</name>
</gene>
<dbReference type="AlphaFoldDB" id="A0A2D0B6N1"/>
<evidence type="ECO:0000256" key="2">
    <source>
        <dbReference type="SAM" id="SignalP"/>
    </source>
</evidence>
<feature type="chain" id="PRO_5013016860" evidence="2">
    <location>
        <begin position="41"/>
        <end position="518"/>
    </location>
</feature>
<evidence type="ECO:0000313" key="4">
    <source>
        <dbReference type="Proteomes" id="UP000197596"/>
    </source>
</evidence>
<comment type="subcellular location">
    <subcellularLocation>
        <location evidence="1">Cell outer membrane</location>
    </subcellularLocation>
</comment>
<organism evidence="3 4">
    <name type="scientific">Herbaspirillum robiniae</name>
    <dbReference type="NCBI Taxonomy" id="2014887"/>
    <lineage>
        <taxon>Bacteria</taxon>
        <taxon>Pseudomonadati</taxon>
        <taxon>Pseudomonadota</taxon>
        <taxon>Betaproteobacteria</taxon>
        <taxon>Burkholderiales</taxon>
        <taxon>Oxalobacteraceae</taxon>
        <taxon>Herbaspirillum</taxon>
    </lineage>
</organism>
<accession>A0A2D0B6N1</accession>
<dbReference type="InterPro" id="IPR011250">
    <property type="entry name" value="OMP/PagP_B-barrel"/>
</dbReference>
<dbReference type="SUPFAM" id="SSF56925">
    <property type="entry name" value="OMPA-like"/>
    <property type="match status" value="1"/>
</dbReference>
<keyword evidence="2" id="KW-0732">Signal</keyword>
<proteinExistence type="predicted"/>
<dbReference type="InterPro" id="IPR017467">
    <property type="entry name" value="CHP03016_PEP-CTERM"/>
</dbReference>
<evidence type="ECO:0000313" key="3">
    <source>
        <dbReference type="EMBL" id="OWY29822.1"/>
    </source>
</evidence>
<evidence type="ECO:0000256" key="1">
    <source>
        <dbReference type="ARBA" id="ARBA00004442"/>
    </source>
</evidence>
<feature type="signal peptide" evidence="2">
    <location>
        <begin position="1"/>
        <end position="40"/>
    </location>
</feature>
<comment type="caution">
    <text evidence="3">The sequence shown here is derived from an EMBL/GenBank/DDBJ whole genome shotgun (WGS) entry which is preliminary data.</text>
</comment>
<dbReference type="EMBL" id="NJGU01000004">
    <property type="protein sequence ID" value="OWY29822.1"/>
    <property type="molecule type" value="Genomic_DNA"/>
</dbReference>